<gene>
    <name evidence="1" type="ORF">ACFP5Y_10675</name>
</gene>
<accession>A0ABW1S1S9</accession>
<evidence type="ECO:0000313" key="1">
    <source>
        <dbReference type="EMBL" id="MFC6181687.1"/>
    </source>
</evidence>
<evidence type="ECO:0000313" key="2">
    <source>
        <dbReference type="Proteomes" id="UP001596282"/>
    </source>
</evidence>
<organism evidence="1 2">
    <name type="scientific">Lactiplantibacillus daowaiensis</name>
    <dbReference type="NCBI Taxonomy" id="2559918"/>
    <lineage>
        <taxon>Bacteria</taxon>
        <taxon>Bacillati</taxon>
        <taxon>Bacillota</taxon>
        <taxon>Bacilli</taxon>
        <taxon>Lactobacillales</taxon>
        <taxon>Lactobacillaceae</taxon>
        <taxon>Lactiplantibacillus</taxon>
    </lineage>
</organism>
<keyword evidence="2" id="KW-1185">Reference proteome</keyword>
<reference evidence="2" key="1">
    <citation type="journal article" date="2019" name="Int. J. Syst. Evol. Microbiol.">
        <title>The Global Catalogue of Microorganisms (GCM) 10K type strain sequencing project: providing services to taxonomists for standard genome sequencing and annotation.</title>
        <authorList>
            <consortium name="The Broad Institute Genomics Platform"/>
            <consortium name="The Broad Institute Genome Sequencing Center for Infectious Disease"/>
            <person name="Wu L."/>
            <person name="Ma J."/>
        </authorList>
    </citation>
    <scope>NUCLEOTIDE SEQUENCE [LARGE SCALE GENOMIC DNA]</scope>
    <source>
        <strain evidence="2">CCM 8933</strain>
    </source>
</reference>
<sequence>MRVQRQWWIGLVVVGLVLLSHNMLLAVRADKMMDVMSGTSFQPSRTPGALTATGGSLSYPDLTGVTANNIENGRLTTKTTKIAITFSGSVSISGNNTKMNNLYFDVMTANGVSLRTDKPAIIASGFTSHSFDSFFSSGYTQTISVDLTDLKDKLPVYVGFRYTPSSNPGLNIGYQFGAFPADVTVAAQLKPTIDGKLNATDTVIKGTGSHPGDTISSNVNGVTTTVGSDKTYTLDLGTNLASQNAVTITESNSNGDSGHVTATVMHKTLALTPNQPVLMLGPSDITTEMSDQAVIAWLVKQANFTVNYTDGTPTTQVEFKSEASNLARQLLALTDGMSTTVSIYAQDGANRSASQIVTIRRLQGTLSFGSLSGTLNFEHLMVPVKTTTYAPNGPCDVQLSDTRAPKSTWYLYANATTLTSVTHQLTGDLIYQNGQQTMVMTNQSTLIASGTRGDTATTSITKDWSTNKGIFLRVKPGVYAGQYAGQINWSLQDIPAS</sequence>
<comment type="caution">
    <text evidence="1">The sequence shown here is derived from an EMBL/GenBank/DDBJ whole genome shotgun (WGS) entry which is preliminary data.</text>
</comment>
<dbReference type="Proteomes" id="UP001596282">
    <property type="component" value="Unassembled WGS sequence"/>
</dbReference>
<name>A0ABW1S1S9_9LACO</name>
<dbReference type="EMBL" id="JBHSSC010000040">
    <property type="protein sequence ID" value="MFC6181687.1"/>
    <property type="molecule type" value="Genomic_DNA"/>
</dbReference>
<dbReference type="RefSeq" id="WP_137628625.1">
    <property type="nucleotide sequence ID" value="NZ_BJDJ01000010.1"/>
</dbReference>
<protein>
    <submittedName>
        <fullName evidence="1">Cell surface protein</fullName>
    </submittedName>
</protein>
<proteinExistence type="predicted"/>